<sequence>MGRGAPQGRRPAGGARGYDRADRLNELLVRILAEEVERIDDDRLGFLTVTAVETDRDLSMARVFVTSDVDDDDELLEALLELRPRLHRAIGDQARLRRVPPLDFVVDDTVRSADRIEEILRGLAPSDEEE</sequence>
<accession>A0A381R6D0</accession>
<dbReference type="NCBIfam" id="TIGR00082">
    <property type="entry name" value="rbfA"/>
    <property type="match status" value="1"/>
</dbReference>
<dbReference type="Pfam" id="PF02033">
    <property type="entry name" value="RBFA"/>
    <property type="match status" value="1"/>
</dbReference>
<dbReference type="PROSITE" id="PS01319">
    <property type="entry name" value="RBFA"/>
    <property type="match status" value="1"/>
</dbReference>
<dbReference type="EMBL" id="UINC01001709">
    <property type="protein sequence ID" value="SUZ87110.1"/>
    <property type="molecule type" value="Genomic_DNA"/>
</dbReference>
<dbReference type="PANTHER" id="PTHR33515:SF1">
    <property type="entry name" value="RIBOSOME-BINDING FACTOR A, CHLOROPLASTIC-RELATED"/>
    <property type="match status" value="1"/>
</dbReference>
<proteinExistence type="inferred from homology"/>
<dbReference type="InterPro" id="IPR000238">
    <property type="entry name" value="RbfA"/>
</dbReference>
<dbReference type="InterPro" id="IPR015946">
    <property type="entry name" value="KH_dom-like_a/b"/>
</dbReference>
<dbReference type="InterPro" id="IPR020053">
    <property type="entry name" value="Ribosome-bd_factorA_CS"/>
</dbReference>
<protein>
    <recommendedName>
        <fullName evidence="2">Ribosome-binding factor A</fullName>
    </recommendedName>
</protein>
<name>A0A381R6D0_9ZZZZ</name>
<dbReference type="Gene3D" id="3.30.300.20">
    <property type="match status" value="1"/>
</dbReference>
<evidence type="ECO:0000313" key="1">
    <source>
        <dbReference type="EMBL" id="SUZ87110.1"/>
    </source>
</evidence>
<gene>
    <name evidence="1" type="ORF">METZ01_LOCUS39964</name>
</gene>
<organism evidence="1">
    <name type="scientific">marine metagenome</name>
    <dbReference type="NCBI Taxonomy" id="408172"/>
    <lineage>
        <taxon>unclassified sequences</taxon>
        <taxon>metagenomes</taxon>
        <taxon>ecological metagenomes</taxon>
    </lineage>
</organism>
<dbReference type="HAMAP" id="MF_00003">
    <property type="entry name" value="RbfA"/>
    <property type="match status" value="1"/>
</dbReference>
<dbReference type="InterPro" id="IPR023799">
    <property type="entry name" value="RbfA_dom_sf"/>
</dbReference>
<dbReference type="GO" id="GO:0005829">
    <property type="term" value="C:cytosol"/>
    <property type="evidence" value="ECO:0007669"/>
    <property type="project" value="TreeGrafter"/>
</dbReference>
<dbReference type="PANTHER" id="PTHR33515">
    <property type="entry name" value="RIBOSOME-BINDING FACTOR A, CHLOROPLASTIC-RELATED"/>
    <property type="match status" value="1"/>
</dbReference>
<dbReference type="GO" id="GO:0006364">
    <property type="term" value="P:rRNA processing"/>
    <property type="evidence" value="ECO:0007669"/>
    <property type="project" value="InterPro"/>
</dbReference>
<evidence type="ECO:0008006" key="2">
    <source>
        <dbReference type="Google" id="ProtNLM"/>
    </source>
</evidence>
<dbReference type="SUPFAM" id="SSF89919">
    <property type="entry name" value="Ribosome-binding factor A, RbfA"/>
    <property type="match status" value="1"/>
</dbReference>
<dbReference type="GO" id="GO:0043024">
    <property type="term" value="F:ribosomal small subunit binding"/>
    <property type="evidence" value="ECO:0007669"/>
    <property type="project" value="TreeGrafter"/>
</dbReference>
<reference evidence="1" key="1">
    <citation type="submission" date="2018-05" db="EMBL/GenBank/DDBJ databases">
        <authorList>
            <person name="Lanie J.A."/>
            <person name="Ng W.-L."/>
            <person name="Kazmierczak K.M."/>
            <person name="Andrzejewski T.M."/>
            <person name="Davidsen T.M."/>
            <person name="Wayne K.J."/>
            <person name="Tettelin H."/>
            <person name="Glass J.I."/>
            <person name="Rusch D."/>
            <person name="Podicherti R."/>
            <person name="Tsui H.-C.T."/>
            <person name="Winkler M.E."/>
        </authorList>
    </citation>
    <scope>NUCLEOTIDE SEQUENCE</scope>
</reference>
<dbReference type="AlphaFoldDB" id="A0A381R6D0"/>